<feature type="modified residue" description="N6-(pyridoxal phosphate)lysine" evidence="5">
    <location>
        <position position="230"/>
    </location>
</feature>
<keyword evidence="3 5" id="KW-0663">Pyridoxal phosphate</keyword>
<evidence type="ECO:0000256" key="1">
    <source>
        <dbReference type="ARBA" id="ARBA00001933"/>
    </source>
</evidence>
<evidence type="ECO:0000256" key="4">
    <source>
        <dbReference type="ARBA" id="ARBA00023167"/>
    </source>
</evidence>
<dbReference type="HOGENOM" id="CLU_018986_2_0_11"/>
<evidence type="ECO:0000313" key="9">
    <source>
        <dbReference type="EMBL" id="EJZ82542.1"/>
    </source>
</evidence>
<dbReference type="EMBL" id="CAJZ01000003">
    <property type="protein sequence ID" value="CCI82806.1"/>
    <property type="molecule type" value="Genomic_DNA"/>
</dbReference>
<dbReference type="FunFam" id="3.90.1150.10:FF:000033">
    <property type="entry name" value="Cystathionine gamma-synthase"/>
    <property type="match status" value="1"/>
</dbReference>
<keyword evidence="8" id="KW-0808">Transferase</keyword>
<dbReference type="PANTHER" id="PTHR11808">
    <property type="entry name" value="TRANS-SULFURATION ENZYME FAMILY MEMBER"/>
    <property type="match status" value="1"/>
</dbReference>
<dbReference type="GO" id="GO:0019346">
    <property type="term" value="P:transsulfuration"/>
    <property type="evidence" value="ECO:0007669"/>
    <property type="project" value="InterPro"/>
</dbReference>
<dbReference type="Proteomes" id="UP000006078">
    <property type="component" value="Unassembled WGS sequence"/>
</dbReference>
<dbReference type="Proteomes" id="UP000011016">
    <property type="component" value="Unassembled WGS sequence"/>
</dbReference>
<dbReference type="InterPro" id="IPR000277">
    <property type="entry name" value="Cys/Met-Metab_PyrdxlP-dep_enz"/>
</dbReference>
<dbReference type="GO" id="GO:0003962">
    <property type="term" value="F:cystathionine gamma-synthase activity"/>
    <property type="evidence" value="ECO:0007669"/>
    <property type="project" value="UniProtKB-EC"/>
</dbReference>
<keyword evidence="7" id="KW-0175">Coiled coil</keyword>
<accession>I7JVG7</accession>
<comment type="similarity">
    <text evidence="2 6">Belongs to the trans-sulfuration enzymes family.</text>
</comment>
<evidence type="ECO:0000256" key="6">
    <source>
        <dbReference type="RuleBase" id="RU362118"/>
    </source>
</evidence>
<dbReference type="PANTHER" id="PTHR11808:SF15">
    <property type="entry name" value="CYSTATHIONINE GAMMA-LYASE"/>
    <property type="match status" value="1"/>
</dbReference>
<evidence type="ECO:0000313" key="8">
    <source>
        <dbReference type="EMBL" id="CCI82806.1"/>
    </source>
</evidence>
<proteinExistence type="inferred from homology"/>
<dbReference type="GO" id="GO:0030170">
    <property type="term" value="F:pyridoxal phosphate binding"/>
    <property type="evidence" value="ECO:0007669"/>
    <property type="project" value="InterPro"/>
</dbReference>
<dbReference type="GO" id="GO:0004123">
    <property type="term" value="F:cystathionine gamma-lyase activity"/>
    <property type="evidence" value="ECO:0007669"/>
    <property type="project" value="TreeGrafter"/>
</dbReference>
<comment type="cofactor">
    <cofactor evidence="1 6">
        <name>pyridoxal 5'-phosphate</name>
        <dbReference type="ChEBI" id="CHEBI:597326"/>
    </cofactor>
</comment>
<organism evidence="8 11">
    <name type="scientific">Corynebacterium otitidis ATCC 51513</name>
    <dbReference type="NCBI Taxonomy" id="883169"/>
    <lineage>
        <taxon>Bacteria</taxon>
        <taxon>Bacillati</taxon>
        <taxon>Actinomycetota</taxon>
        <taxon>Actinomycetes</taxon>
        <taxon>Mycobacteriales</taxon>
        <taxon>Corynebacteriaceae</taxon>
        <taxon>Corynebacterium</taxon>
    </lineage>
</organism>
<dbReference type="EC" id="2.5.1.48" evidence="8"/>
<dbReference type="GO" id="GO:0009086">
    <property type="term" value="P:methionine biosynthetic process"/>
    <property type="evidence" value="ECO:0007669"/>
    <property type="project" value="UniProtKB-KW"/>
</dbReference>
<keyword evidence="10" id="KW-1185">Reference proteome</keyword>
<dbReference type="InterPro" id="IPR054542">
    <property type="entry name" value="Cys_met_metab_PP"/>
</dbReference>
<dbReference type="InterPro" id="IPR015422">
    <property type="entry name" value="PyrdxlP-dep_Trfase_small"/>
</dbReference>
<dbReference type="FunFam" id="3.40.640.10:FF:000009">
    <property type="entry name" value="Cystathionine gamma-synthase homolog"/>
    <property type="match status" value="1"/>
</dbReference>
<dbReference type="PIRSF" id="PIRSF001434">
    <property type="entry name" value="CGS"/>
    <property type="match status" value="1"/>
</dbReference>
<dbReference type="AlphaFoldDB" id="I7JVG7"/>
<dbReference type="Pfam" id="PF01053">
    <property type="entry name" value="Cys_Met_Meta_PP"/>
    <property type="match status" value="1"/>
</dbReference>
<dbReference type="GO" id="GO:0005737">
    <property type="term" value="C:cytoplasm"/>
    <property type="evidence" value="ECO:0007669"/>
    <property type="project" value="TreeGrafter"/>
</dbReference>
<dbReference type="PROSITE" id="PS00868">
    <property type="entry name" value="CYS_MET_METAB_PP"/>
    <property type="match status" value="1"/>
</dbReference>
<protein>
    <submittedName>
        <fullName evidence="8">Cystathionine gamma-synthase</fullName>
        <ecNumber evidence="8">2.5.1.48</ecNumber>
    </submittedName>
</protein>
<dbReference type="OrthoDB" id="9780685at2"/>
<dbReference type="RefSeq" id="WP_004600420.1">
    <property type="nucleotide sequence ID" value="NZ_HF541865.1"/>
</dbReference>
<gene>
    <name evidence="8" type="primary">metB</name>
    <name evidence="8" type="ORF">BN46_0051</name>
    <name evidence="9" type="ORF">HMPREF9719_00530</name>
</gene>
<dbReference type="eggNOG" id="COG0626">
    <property type="taxonomic scope" value="Bacteria"/>
</dbReference>
<reference evidence="9 10" key="2">
    <citation type="submission" date="2012-08" db="EMBL/GenBank/DDBJ databases">
        <title>The Genome Sequence of Turicella otitidis ATCC 51513.</title>
        <authorList>
            <consortium name="The Broad Institute Genome Sequencing Platform"/>
            <person name="Earl A."/>
            <person name="Ward D."/>
            <person name="Feldgarden M."/>
            <person name="Gevers D."/>
            <person name="Huys G."/>
            <person name="Walker B."/>
            <person name="Young S.K."/>
            <person name="Zeng Q."/>
            <person name="Gargeya S."/>
            <person name="Fitzgerald M."/>
            <person name="Haas B."/>
            <person name="Abouelleil A."/>
            <person name="Alvarado L."/>
            <person name="Arachchi H.M."/>
            <person name="Berlin A.M."/>
            <person name="Chapman S.B."/>
            <person name="Goldberg J."/>
            <person name="Griggs A."/>
            <person name="Gujja S."/>
            <person name="Hansen M."/>
            <person name="Howarth C."/>
            <person name="Imamovic A."/>
            <person name="Larimer J."/>
            <person name="McCowen C."/>
            <person name="Montmayeur A."/>
            <person name="Murphy C."/>
            <person name="Neiman D."/>
            <person name="Pearson M."/>
            <person name="Priest M."/>
            <person name="Roberts A."/>
            <person name="Saif S."/>
            <person name="Shea T."/>
            <person name="Sisk P."/>
            <person name="Sykes S."/>
            <person name="Wortman J."/>
            <person name="Nusbaum C."/>
            <person name="Birren B."/>
        </authorList>
    </citation>
    <scope>NUCLEOTIDE SEQUENCE [LARGE SCALE GENOMIC DNA]</scope>
    <source>
        <strain evidence="9 10">ATCC 51513</strain>
    </source>
</reference>
<evidence type="ECO:0000256" key="5">
    <source>
        <dbReference type="PIRSR" id="PIRSR001434-2"/>
    </source>
</evidence>
<name>I7JVG7_9CORY</name>
<dbReference type="InterPro" id="IPR015421">
    <property type="entry name" value="PyrdxlP-dep_Trfase_major"/>
</dbReference>
<dbReference type="PATRIC" id="fig|883169.3.peg.500"/>
<evidence type="ECO:0000256" key="2">
    <source>
        <dbReference type="ARBA" id="ARBA00009077"/>
    </source>
</evidence>
<dbReference type="NCBIfam" id="NF005871">
    <property type="entry name" value="PRK07811.1"/>
    <property type="match status" value="1"/>
</dbReference>
<dbReference type="Gene3D" id="3.40.640.10">
    <property type="entry name" value="Type I PLP-dependent aspartate aminotransferase-like (Major domain)"/>
    <property type="match status" value="1"/>
</dbReference>
<feature type="coiled-coil region" evidence="7">
    <location>
        <begin position="388"/>
        <end position="415"/>
    </location>
</feature>
<keyword evidence="4" id="KW-0028">Amino-acid biosynthesis</keyword>
<comment type="caution">
    <text evidence="8">The sequence shown here is derived from an EMBL/GenBank/DDBJ whole genome shotgun (WGS) entry which is preliminary data.</text>
</comment>
<dbReference type="InterPro" id="IPR015424">
    <property type="entry name" value="PyrdxlP-dep_Trfase"/>
</dbReference>
<reference evidence="8 11" key="1">
    <citation type="journal article" date="2012" name="J. Bacteriol.">
        <title>Draft Genome Sequence of Turicella otitidis ATCC 51513, Isolated from Middle Ear Fluid from a Child with Otitis Media.</title>
        <authorList>
            <person name="Brinkrolf K."/>
            <person name="Schneider J."/>
            <person name="Knecht M."/>
            <person name="Ruckert C."/>
            <person name="Tauch A."/>
        </authorList>
    </citation>
    <scope>NUCLEOTIDE SEQUENCE [LARGE SCALE GENOMIC DNA]</scope>
    <source>
        <strain evidence="8 11">ATCC 51513</strain>
    </source>
</reference>
<dbReference type="GO" id="GO:0019343">
    <property type="term" value="P:cysteine biosynthetic process via cystathionine"/>
    <property type="evidence" value="ECO:0007669"/>
    <property type="project" value="TreeGrafter"/>
</dbReference>
<evidence type="ECO:0000313" key="11">
    <source>
        <dbReference type="Proteomes" id="UP000011016"/>
    </source>
</evidence>
<dbReference type="STRING" id="29321.AAV33_02950"/>
<dbReference type="Gene3D" id="3.90.1150.10">
    <property type="entry name" value="Aspartate Aminotransferase, domain 1"/>
    <property type="match status" value="1"/>
</dbReference>
<sequence length="420" mass="44470">MTDHSQHGNRADAGTAARRVAALDQALQARATPQGFDTAAIHAGYRPDGQTGAINVPIYASTTYAQDDVACLRGGYEYARVGNPTVTALEQVVARLEGGLFARAFASGMAATDTLLRALLRPGGHVVLGNDVYGGTFRLLDTSLKDWGVRYSVVDTADAAQVKAAIEEDTRVVWLETPSNPLLAVTDIQAVVAAARGSGAAVVVDNTFATPYLQRPLEFGADVVVHSATKYLGGHSDVLGGLVVTSDEALDEKLLFLQGGVGAVPSPFEAYLAYRGIKTLGVRMDRHSHNARALAEYFASRPEVATVHYPGLESHPGHEVAERQMADFGGMISIELAGGEEAALEFCRSTRLFCLAESLGGVESLLEHPARMTHQSAANSPLEIGPGLVRLSVGIENLEDLLADVEQALNRVGSATRLRA</sequence>
<keyword evidence="4" id="KW-0486">Methionine biosynthesis</keyword>
<dbReference type="SUPFAM" id="SSF53383">
    <property type="entry name" value="PLP-dependent transferases"/>
    <property type="match status" value="1"/>
</dbReference>
<evidence type="ECO:0000256" key="7">
    <source>
        <dbReference type="SAM" id="Coils"/>
    </source>
</evidence>
<dbReference type="EMBL" id="AHAE01000030">
    <property type="protein sequence ID" value="EJZ82542.1"/>
    <property type="molecule type" value="Genomic_DNA"/>
</dbReference>
<evidence type="ECO:0000313" key="10">
    <source>
        <dbReference type="Proteomes" id="UP000006078"/>
    </source>
</evidence>
<dbReference type="CDD" id="cd00614">
    <property type="entry name" value="CGS_like"/>
    <property type="match status" value="1"/>
</dbReference>
<evidence type="ECO:0000256" key="3">
    <source>
        <dbReference type="ARBA" id="ARBA00022898"/>
    </source>
</evidence>